<evidence type="ECO:0000313" key="3">
    <source>
        <dbReference type="Proteomes" id="UP000295560"/>
    </source>
</evidence>
<feature type="region of interest" description="Disordered" evidence="1">
    <location>
        <begin position="1"/>
        <end position="24"/>
    </location>
</feature>
<organism evidence="2 3">
    <name type="scientific">Pseudonocardia endophytica</name>
    <dbReference type="NCBI Taxonomy" id="401976"/>
    <lineage>
        <taxon>Bacteria</taxon>
        <taxon>Bacillati</taxon>
        <taxon>Actinomycetota</taxon>
        <taxon>Actinomycetes</taxon>
        <taxon>Pseudonocardiales</taxon>
        <taxon>Pseudonocardiaceae</taxon>
        <taxon>Pseudonocardia</taxon>
    </lineage>
</organism>
<evidence type="ECO:0000313" key="2">
    <source>
        <dbReference type="EMBL" id="TCK24806.1"/>
    </source>
</evidence>
<proteinExistence type="predicted"/>
<accession>A0A4V2PII7</accession>
<reference evidence="2 3" key="1">
    <citation type="submission" date="2019-03" db="EMBL/GenBank/DDBJ databases">
        <title>Sequencing the genomes of 1000 actinobacteria strains.</title>
        <authorList>
            <person name="Klenk H.-P."/>
        </authorList>
    </citation>
    <scope>NUCLEOTIDE SEQUENCE [LARGE SCALE GENOMIC DNA]</scope>
    <source>
        <strain evidence="2 3">DSM 44969</strain>
    </source>
</reference>
<dbReference type="Proteomes" id="UP000295560">
    <property type="component" value="Unassembled WGS sequence"/>
</dbReference>
<dbReference type="EMBL" id="SMFZ01000001">
    <property type="protein sequence ID" value="TCK24806.1"/>
    <property type="molecule type" value="Genomic_DNA"/>
</dbReference>
<evidence type="ECO:0000256" key="1">
    <source>
        <dbReference type="SAM" id="MobiDB-lite"/>
    </source>
</evidence>
<dbReference type="AlphaFoldDB" id="A0A4V2PII7"/>
<keyword evidence="3" id="KW-1185">Reference proteome</keyword>
<name>A0A4V2PII7_PSEEN</name>
<gene>
    <name evidence="2" type="ORF">EV378_0599</name>
</gene>
<protein>
    <recommendedName>
        <fullName evidence="4">DNA-directed RNA polymerase specialized sigma24 family protein</fullName>
    </recommendedName>
</protein>
<evidence type="ECO:0008006" key="4">
    <source>
        <dbReference type="Google" id="ProtNLM"/>
    </source>
</evidence>
<comment type="caution">
    <text evidence="2">The sequence shown here is derived from an EMBL/GenBank/DDBJ whole genome shotgun (WGS) entry which is preliminary data.</text>
</comment>
<sequence length="184" mass="19654">MTGRPGRSADVAGRPAPADTSLHRPVAVDRTADAEFAEWVQRLRSTYRAVAFTCQHRLSEPAHAGPLAVRVVAGLLARPTVFRYFGLPFSGRIASLAENLIADAEAGNPPAPADWSALEDRVLSIPDHHRSVLVSVCLNGDDIDTLAAKLACGTDEATRRRTALVGYMRDVVAGNLTSTPDEEG</sequence>